<comment type="caution">
    <text evidence="2">The sequence shown here is derived from an EMBL/GenBank/DDBJ whole genome shotgun (WGS) entry which is preliminary data.</text>
</comment>
<organism evidence="2 3">
    <name type="scientific">Paenibacillus pinisoli</name>
    <dbReference type="NCBI Taxonomy" id="1276110"/>
    <lineage>
        <taxon>Bacteria</taxon>
        <taxon>Bacillati</taxon>
        <taxon>Bacillota</taxon>
        <taxon>Bacilli</taxon>
        <taxon>Bacillales</taxon>
        <taxon>Paenibacillaceae</taxon>
        <taxon>Paenibacillus</taxon>
    </lineage>
</organism>
<feature type="chain" id="PRO_5038535939" evidence="1">
    <location>
        <begin position="22"/>
        <end position="129"/>
    </location>
</feature>
<sequence length="129" mass="14048">MKKVVLLVLIAMLAFSASASAAFTAESQETRYGQINHSKYYYEVSISGQPNTQATVTLMNKGPLGQREPVYGSTVTVTLDASGSAYIYSPDLYCCTPIASNPYSSPVVVQAQFEGSYGSVNFFYLHARY</sequence>
<keyword evidence="3" id="KW-1185">Reference proteome</keyword>
<reference evidence="2 3" key="1">
    <citation type="submission" date="2018-09" db="EMBL/GenBank/DDBJ databases">
        <title>Paenibacillus aracenensis nov. sp. isolated from a cave in southern Spain.</title>
        <authorList>
            <person name="Jurado V."/>
            <person name="Gutierrez-Patricio S."/>
            <person name="Gonzalez-Pimentel J.L."/>
            <person name="Miller A.Z."/>
            <person name="Laiz L."/>
            <person name="Saiz-Jimenez C."/>
        </authorList>
    </citation>
    <scope>NUCLEOTIDE SEQUENCE [LARGE SCALE GENOMIC DNA]</scope>
    <source>
        <strain evidence="2 3">JCM 19203</strain>
    </source>
</reference>
<dbReference type="EMBL" id="QXQB01000002">
    <property type="protein sequence ID" value="RJX39964.1"/>
    <property type="molecule type" value="Genomic_DNA"/>
</dbReference>
<dbReference type="AlphaFoldDB" id="A0A3A6Q1W9"/>
<name>A0A3A6Q1W9_9BACL</name>
<dbReference type="Proteomes" id="UP000267798">
    <property type="component" value="Unassembled WGS sequence"/>
</dbReference>
<gene>
    <name evidence="2" type="ORF">D3P09_11310</name>
</gene>
<evidence type="ECO:0000313" key="2">
    <source>
        <dbReference type="EMBL" id="RJX39964.1"/>
    </source>
</evidence>
<dbReference type="OrthoDB" id="2615798at2"/>
<keyword evidence="1" id="KW-0732">Signal</keyword>
<evidence type="ECO:0000256" key="1">
    <source>
        <dbReference type="SAM" id="SignalP"/>
    </source>
</evidence>
<feature type="signal peptide" evidence="1">
    <location>
        <begin position="1"/>
        <end position="21"/>
    </location>
</feature>
<protein>
    <submittedName>
        <fullName evidence="2">Uncharacterized protein</fullName>
    </submittedName>
</protein>
<evidence type="ECO:0000313" key="3">
    <source>
        <dbReference type="Proteomes" id="UP000267798"/>
    </source>
</evidence>
<accession>A0A3A6Q1W9</accession>
<proteinExistence type="predicted"/>
<dbReference type="RefSeq" id="WP_120109843.1">
    <property type="nucleotide sequence ID" value="NZ_QXQB01000002.1"/>
</dbReference>